<proteinExistence type="inferred from homology"/>
<comment type="subcellular location">
    <subcellularLocation>
        <location evidence="1 11">Nucleus</location>
    </subcellularLocation>
</comment>
<organism evidence="14 15">
    <name type="scientific">Caenorhabditis elegans</name>
    <dbReference type="NCBI Taxonomy" id="6239"/>
    <lineage>
        <taxon>Eukaryota</taxon>
        <taxon>Metazoa</taxon>
        <taxon>Ecdysozoa</taxon>
        <taxon>Nematoda</taxon>
        <taxon>Chromadorea</taxon>
        <taxon>Rhabditida</taxon>
        <taxon>Rhabditina</taxon>
        <taxon>Rhabditomorpha</taxon>
        <taxon>Rhabditoidea</taxon>
        <taxon>Rhabditidae</taxon>
        <taxon>Peloderinae</taxon>
        <taxon>Caenorhabditis</taxon>
    </lineage>
</organism>
<evidence type="ECO:0000259" key="13">
    <source>
        <dbReference type="PROSITE" id="PS51843"/>
    </source>
</evidence>
<dbReference type="CDD" id="cd06960">
    <property type="entry name" value="NR_DBD_HNF4A"/>
    <property type="match status" value="1"/>
</dbReference>
<dbReference type="InterPro" id="IPR035500">
    <property type="entry name" value="NHR-like_dom_sf"/>
</dbReference>
<dbReference type="Bgee" id="WBGene00003689">
    <property type="expression patterns" value="Expressed in larva and 1 other cell type or tissue"/>
</dbReference>
<gene>
    <name evidence="14 16" type="primary">nhr-99</name>
    <name evidence="14" type="ORF">CELE_M02H5.1</name>
    <name evidence="16" type="ORF">M02H5.1</name>
</gene>
<dbReference type="OMA" id="SMMRINN"/>
<keyword evidence="6 11" id="KW-0805">Transcription regulation</keyword>
<evidence type="ECO:0000256" key="7">
    <source>
        <dbReference type="ARBA" id="ARBA00023125"/>
    </source>
</evidence>
<evidence type="ECO:0000256" key="3">
    <source>
        <dbReference type="ARBA" id="ARBA00022723"/>
    </source>
</evidence>
<keyword evidence="8 11" id="KW-0804">Transcription</keyword>
<reference evidence="14 15" key="1">
    <citation type="journal article" date="1998" name="Science">
        <title>Genome sequence of the nematode C. elegans: a platform for investigating biology.</title>
        <authorList>
            <consortium name="The C. elegans sequencing consortium"/>
            <person name="Sulson J.E."/>
            <person name="Waterston R."/>
        </authorList>
    </citation>
    <scope>NUCLEOTIDE SEQUENCE [LARGE SCALE GENOMIC DNA]</scope>
    <source>
        <strain evidence="14 15">Bristol N2</strain>
    </source>
</reference>
<accession>Q966H4</accession>
<dbReference type="Proteomes" id="UP000001940">
    <property type="component" value="Chromosome V"/>
</dbReference>
<dbReference type="SUPFAM" id="SSF57716">
    <property type="entry name" value="Glucocorticoid receptor-like (DNA-binding domain)"/>
    <property type="match status" value="1"/>
</dbReference>
<feature type="domain" description="NR LBD" evidence="13">
    <location>
        <begin position="170"/>
        <end position="418"/>
    </location>
</feature>
<evidence type="ECO:0000256" key="5">
    <source>
        <dbReference type="ARBA" id="ARBA00022833"/>
    </source>
</evidence>
<dbReference type="InterPro" id="IPR000536">
    <property type="entry name" value="Nucl_hrmn_rcpt_lig-bd"/>
</dbReference>
<dbReference type="FunCoup" id="Q966H4">
    <property type="interactions" value="68"/>
</dbReference>
<dbReference type="eggNOG" id="KOG3575">
    <property type="taxonomic scope" value="Eukaryota"/>
</dbReference>
<dbReference type="UCSC" id="M02H5.1">
    <property type="organism name" value="c. elegans"/>
</dbReference>
<comment type="similarity">
    <text evidence="2 11">Belongs to the nuclear hormone receptor family.</text>
</comment>
<dbReference type="STRING" id="6239.M02H5.1.1"/>
<dbReference type="RefSeq" id="NP_503214.1">
    <property type="nucleotide sequence ID" value="NM_070813.3"/>
</dbReference>
<dbReference type="Gene3D" id="1.10.565.10">
    <property type="entry name" value="Retinoid X Receptor"/>
    <property type="match status" value="1"/>
</dbReference>
<dbReference type="AGR" id="WB:WBGene00003689"/>
<keyword evidence="5 11" id="KW-0862">Zinc</keyword>
<dbReference type="PRINTS" id="PR00047">
    <property type="entry name" value="STROIDFINGER"/>
</dbReference>
<dbReference type="EMBL" id="BX284605">
    <property type="protein sequence ID" value="CCD62234.1"/>
    <property type="molecule type" value="Genomic_DNA"/>
</dbReference>
<keyword evidence="3 11" id="KW-0479">Metal-binding</keyword>
<evidence type="ECO:0000256" key="1">
    <source>
        <dbReference type="ARBA" id="ARBA00004123"/>
    </source>
</evidence>
<dbReference type="InterPro" id="IPR001628">
    <property type="entry name" value="Znf_hrmn_rcpt"/>
</dbReference>
<dbReference type="GeneID" id="178569"/>
<dbReference type="GO" id="GO:0005634">
    <property type="term" value="C:nucleus"/>
    <property type="evidence" value="ECO:0007669"/>
    <property type="project" value="UniProtKB-SubCell"/>
</dbReference>
<keyword evidence="7 11" id="KW-0238">DNA-binding</keyword>
<evidence type="ECO:0000256" key="11">
    <source>
        <dbReference type="RuleBase" id="RU004334"/>
    </source>
</evidence>
<dbReference type="PANTHER" id="PTHR45680">
    <property type="entry name" value="NUCLEAR HORMONE RECEPTOR FAMILY"/>
    <property type="match status" value="1"/>
</dbReference>
<evidence type="ECO:0000256" key="6">
    <source>
        <dbReference type="ARBA" id="ARBA00023015"/>
    </source>
</evidence>
<dbReference type="InterPro" id="IPR013088">
    <property type="entry name" value="Znf_NHR/GATA"/>
</dbReference>
<dbReference type="CTD" id="178569"/>
<dbReference type="GO" id="GO:0008270">
    <property type="term" value="F:zinc ion binding"/>
    <property type="evidence" value="ECO:0007669"/>
    <property type="project" value="UniProtKB-KW"/>
</dbReference>
<dbReference type="SMART" id="SM00399">
    <property type="entry name" value="ZnF_C4"/>
    <property type="match status" value="1"/>
</dbReference>
<feature type="domain" description="Nuclear receptor" evidence="12">
    <location>
        <begin position="23"/>
        <end position="98"/>
    </location>
</feature>
<dbReference type="AlphaFoldDB" id="Q966H4"/>
<evidence type="ECO:0000256" key="2">
    <source>
        <dbReference type="ARBA" id="ARBA00005993"/>
    </source>
</evidence>
<sequence>MNYSSPDSSLSSLDSPLVPTRSMRTCEICDKPSHGKHFGAVTCRACAMFFRRFGRCKNMKPCEMNNNCQFPKNGYFNCKKCRLQKCWDVGMTTDTFQSVISKLAKPTLQVKIPETIGTLIGLPNLIIFNAPEFEAPSSICKNFIDVRYLVSQGEQILRTGLETPIIAQNSLEKMALGLEYIRKMRNPKINNIRRIGQKEVFTLWQDDFLKTAKWLTYFSEFQQLPDGLQMKFLKSIWKLWSRFERLVTTMIGRRNSACSSNMVLIKLDDTQVVFDIKKIDVDVSWQSRYNVEQLKLFGYSYLDEKYDEIIQEMIDLDPTNVELSFMVCQLCLHHIGKKFQGDILKVAERLQSSIANNLHDYYVNKEKRPRYSGRIAKMMKINNYIQKGIYERRVKADLMRVFDVFHVEYSDPDMFEES</sequence>
<dbReference type="PROSITE" id="PS00031">
    <property type="entry name" value="NUCLEAR_REC_DBD_1"/>
    <property type="match status" value="1"/>
</dbReference>
<dbReference type="InterPro" id="IPR049636">
    <property type="entry name" value="HNF4-like_DBD"/>
</dbReference>
<dbReference type="PANTHER" id="PTHR45680:SF12">
    <property type="entry name" value="NUCLEAR HORMONE RECEPTOR FAMILY-RELATED"/>
    <property type="match status" value="1"/>
</dbReference>
<dbReference type="PhylomeDB" id="Q966H4"/>
<dbReference type="Pfam" id="PF00105">
    <property type="entry name" value="zf-C4"/>
    <property type="match status" value="1"/>
</dbReference>
<evidence type="ECO:0000256" key="10">
    <source>
        <dbReference type="ARBA" id="ARBA00023242"/>
    </source>
</evidence>
<keyword evidence="10 11" id="KW-0539">Nucleus</keyword>
<protein>
    <submittedName>
        <fullName evidence="14">Nuclear Hormone Receptor family</fullName>
    </submittedName>
</protein>
<evidence type="ECO:0000259" key="12">
    <source>
        <dbReference type="PROSITE" id="PS51030"/>
    </source>
</evidence>
<evidence type="ECO:0000313" key="16">
    <source>
        <dbReference type="WormBase" id="M02H5.1"/>
    </source>
</evidence>
<keyword evidence="15" id="KW-1185">Reference proteome</keyword>
<dbReference type="SMART" id="SM00430">
    <property type="entry name" value="HOLI"/>
    <property type="match status" value="1"/>
</dbReference>
<keyword evidence="9 11" id="KW-0675">Receptor</keyword>
<dbReference type="InterPro" id="IPR051152">
    <property type="entry name" value="C.elegans_Orphan_NR"/>
</dbReference>
<dbReference type="Pfam" id="PF00104">
    <property type="entry name" value="Hormone_recep"/>
    <property type="match status" value="1"/>
</dbReference>
<dbReference type="PROSITE" id="PS51843">
    <property type="entry name" value="NR_LBD"/>
    <property type="match status" value="1"/>
</dbReference>
<dbReference type="SUPFAM" id="SSF48508">
    <property type="entry name" value="Nuclear receptor ligand-binding domain"/>
    <property type="match status" value="1"/>
</dbReference>
<dbReference type="Gene3D" id="3.30.50.10">
    <property type="entry name" value="Erythroid Transcription Factor GATA-1, subunit A"/>
    <property type="match status" value="1"/>
</dbReference>
<evidence type="ECO:0000313" key="14">
    <source>
        <dbReference type="EMBL" id="CCD62234.1"/>
    </source>
</evidence>
<keyword evidence="4 11" id="KW-0863">Zinc-finger</keyword>
<dbReference type="HOGENOM" id="CLU_007368_7_1_1"/>
<evidence type="ECO:0000256" key="8">
    <source>
        <dbReference type="ARBA" id="ARBA00023163"/>
    </source>
</evidence>
<dbReference type="WormBase" id="M02H5.1">
    <property type="protein sequence ID" value="CE25947"/>
    <property type="gene ID" value="WBGene00003689"/>
    <property type="gene designation" value="nhr-99"/>
</dbReference>
<dbReference type="KEGG" id="cel:CELE_M02H5.1"/>
<dbReference type="SMR" id="Q966H4"/>
<dbReference type="PROSITE" id="PS51030">
    <property type="entry name" value="NUCLEAR_REC_DBD_2"/>
    <property type="match status" value="1"/>
</dbReference>
<dbReference type="InParanoid" id="Q966H4"/>
<dbReference type="GO" id="GO:0003700">
    <property type="term" value="F:DNA-binding transcription factor activity"/>
    <property type="evidence" value="ECO:0007669"/>
    <property type="project" value="InterPro"/>
</dbReference>
<evidence type="ECO:0000313" key="15">
    <source>
        <dbReference type="Proteomes" id="UP000001940"/>
    </source>
</evidence>
<evidence type="ECO:0000256" key="4">
    <source>
        <dbReference type="ARBA" id="ARBA00022771"/>
    </source>
</evidence>
<name>Q966H4_CAEEL</name>
<dbReference type="GO" id="GO:0000978">
    <property type="term" value="F:RNA polymerase II cis-regulatory region sequence-specific DNA binding"/>
    <property type="evidence" value="ECO:0007669"/>
    <property type="project" value="InterPro"/>
</dbReference>
<dbReference type="PaxDb" id="6239-M02H5.1"/>
<dbReference type="OrthoDB" id="5850793at2759"/>
<evidence type="ECO:0000256" key="9">
    <source>
        <dbReference type="ARBA" id="ARBA00023170"/>
    </source>
</evidence>